<dbReference type="PROSITE" id="PS51471">
    <property type="entry name" value="FE2OG_OXY"/>
    <property type="match status" value="1"/>
</dbReference>
<name>A0AAW0RVM5_9HYPO</name>
<dbReference type="EMBL" id="JAAHCF010000246">
    <property type="protein sequence ID" value="KAK8145924.1"/>
    <property type="molecule type" value="Genomic_DNA"/>
</dbReference>
<reference evidence="4 5" key="1">
    <citation type="submission" date="2020-02" db="EMBL/GenBank/DDBJ databases">
        <title>Comparative genomics of the hypocrealean fungal genus Beauvera.</title>
        <authorList>
            <person name="Showalter D.N."/>
            <person name="Bushley K.E."/>
            <person name="Rehner S.A."/>
        </authorList>
    </citation>
    <scope>NUCLEOTIDE SEQUENCE [LARGE SCALE GENOMIC DNA]</scope>
    <source>
        <strain evidence="4 5">ARSEF4384</strain>
    </source>
</reference>
<evidence type="ECO:0000256" key="1">
    <source>
        <dbReference type="ARBA" id="ARBA00008056"/>
    </source>
</evidence>
<organism evidence="4 5">
    <name type="scientific">Beauveria asiatica</name>
    <dbReference type="NCBI Taxonomy" id="1069075"/>
    <lineage>
        <taxon>Eukaryota</taxon>
        <taxon>Fungi</taxon>
        <taxon>Dikarya</taxon>
        <taxon>Ascomycota</taxon>
        <taxon>Pezizomycotina</taxon>
        <taxon>Sordariomycetes</taxon>
        <taxon>Hypocreomycetidae</taxon>
        <taxon>Hypocreales</taxon>
        <taxon>Cordycipitaceae</taxon>
        <taxon>Beauveria</taxon>
    </lineage>
</organism>
<dbReference type="InterPro" id="IPR005123">
    <property type="entry name" value="Oxoglu/Fe-dep_dioxygenase_dom"/>
</dbReference>
<feature type="compositionally biased region" description="Polar residues" evidence="2">
    <location>
        <begin position="618"/>
        <end position="630"/>
    </location>
</feature>
<gene>
    <name evidence="4" type="ORF">G3M48_003799</name>
</gene>
<feature type="domain" description="Fe2OG dioxygenase" evidence="3">
    <location>
        <begin position="484"/>
        <end position="589"/>
    </location>
</feature>
<dbReference type="PANTHER" id="PTHR47990">
    <property type="entry name" value="2-OXOGLUTARATE (2OG) AND FE(II)-DEPENDENT OXYGENASE SUPERFAMILY PROTEIN-RELATED"/>
    <property type="match status" value="1"/>
</dbReference>
<dbReference type="AlphaFoldDB" id="A0AAW0RVM5"/>
<comment type="similarity">
    <text evidence="1">Belongs to the iron/ascorbate-dependent oxidoreductase family.</text>
</comment>
<dbReference type="Pfam" id="PF03171">
    <property type="entry name" value="2OG-FeII_Oxy"/>
    <property type="match status" value="1"/>
</dbReference>
<dbReference type="InterPro" id="IPR050231">
    <property type="entry name" value="Iron_ascorbate_oxido_reductase"/>
</dbReference>
<protein>
    <recommendedName>
        <fullName evidence="3">Fe2OG dioxygenase domain-containing protein</fullName>
    </recommendedName>
</protein>
<accession>A0AAW0RVM5</accession>
<comment type="caution">
    <text evidence="4">The sequence shown here is derived from an EMBL/GenBank/DDBJ whole genome shotgun (WGS) entry which is preliminary data.</text>
</comment>
<evidence type="ECO:0000259" key="3">
    <source>
        <dbReference type="PROSITE" id="PS51471"/>
    </source>
</evidence>
<dbReference type="InterPro" id="IPR027443">
    <property type="entry name" value="IPNS-like_sf"/>
</dbReference>
<keyword evidence="5" id="KW-1185">Reference proteome</keyword>
<feature type="region of interest" description="Disordered" evidence="2">
    <location>
        <begin position="618"/>
        <end position="647"/>
    </location>
</feature>
<dbReference type="SUPFAM" id="SSF51197">
    <property type="entry name" value="Clavaminate synthase-like"/>
    <property type="match status" value="1"/>
</dbReference>
<proteinExistence type="inferred from homology"/>
<dbReference type="Proteomes" id="UP001397290">
    <property type="component" value="Unassembled WGS sequence"/>
</dbReference>
<sequence length="647" mass="72153">MSAGSPHADSGSIAYCGEDMWLKNGTLEDRIIDSVTRFYIERPLAHACHARPTRWQDCGHDPSLPTRRRWHSPQEQDGGVARHVSENDHWRAISRRRSFLRETPVEPTKGMIRPKIWPRTSKIQTRRVLRNEGKDRPLCSLLQQLCVWEPVPSAHGGLDASLAAAAAARRVMAEELAGCTVRMVAHRGAALADSNLRVDMASGRIRAVTKDRIKKDDGEVDDDEGMAVGGGWENAMESLAQLAKNAAPAHDTSRHCMPRGSGEYLRKHLRDAVNKNQRAATNTHHIELVRDLTSHHFEIAKQTIDTMSGMEFAHLETISLSKLASRDPDTIALLYEAVVNEGVFYLEPYHGWEDQPALQAADVAYCLSLARDLFSLPTSDLLLHDFHAFGQHRLDGYKPVGRNAGKNSADGFEAFLLSRNSLCESPQTMLKLQYPEPIETRRLRVQSVMEALHLTGQIILGAISAALNLPPESDLCLRHRTGHQSTSTFGMLRYPKLSANDAANAGRIAHTDEGTLTILFASDYGLQTQNASTRRWEFVKPRTEHAVINVGDTLRFMSEKRLKACLHRVVPLPGKTILERYSLAYFMRPEYDAPFADSVGRMRASIDWHVQKYFRSTGTVHGGKKSSSSVPRMPGYSMQCLSANTTS</sequence>
<evidence type="ECO:0000313" key="4">
    <source>
        <dbReference type="EMBL" id="KAK8145924.1"/>
    </source>
</evidence>
<dbReference type="InterPro" id="IPR044861">
    <property type="entry name" value="IPNS-like_FE2OG_OXY"/>
</dbReference>
<dbReference type="Gene3D" id="2.60.120.330">
    <property type="entry name" value="B-lactam Antibiotic, Isopenicillin N Synthase, Chain"/>
    <property type="match status" value="1"/>
</dbReference>
<evidence type="ECO:0000256" key="2">
    <source>
        <dbReference type="SAM" id="MobiDB-lite"/>
    </source>
</evidence>
<evidence type="ECO:0000313" key="5">
    <source>
        <dbReference type="Proteomes" id="UP001397290"/>
    </source>
</evidence>